<dbReference type="Pfam" id="PF25788">
    <property type="entry name" value="Ig_Rha78A_N"/>
    <property type="match status" value="1"/>
</dbReference>
<dbReference type="InterPro" id="IPR035398">
    <property type="entry name" value="Bac_rhamnosid_C"/>
</dbReference>
<reference evidence="8 9" key="1">
    <citation type="journal article" date="2017" name="BMC Genomics">
        <title>Comparative genomic and phylogenomic analyses of the Bifidobacteriaceae family.</title>
        <authorList>
            <person name="Lugli G.A."/>
            <person name="Milani C."/>
            <person name="Turroni F."/>
            <person name="Duranti S."/>
            <person name="Mancabelli L."/>
            <person name="Mangifesta M."/>
            <person name="Ferrario C."/>
            <person name="Modesto M."/>
            <person name="Mattarelli P."/>
            <person name="Jiri K."/>
            <person name="van Sinderen D."/>
            <person name="Ventura M."/>
        </authorList>
    </citation>
    <scope>NUCLEOTIDE SEQUENCE [LARGE SCALE GENOMIC DNA]</scope>
    <source>
        <strain evidence="8 9">DSM 100201</strain>
    </source>
</reference>
<dbReference type="PANTHER" id="PTHR33307">
    <property type="entry name" value="ALPHA-RHAMNOSIDASE (EUROFUNG)"/>
    <property type="match status" value="1"/>
</dbReference>
<dbReference type="InterPro" id="IPR013783">
    <property type="entry name" value="Ig-like_fold"/>
</dbReference>
<evidence type="ECO:0000256" key="1">
    <source>
        <dbReference type="ARBA" id="ARBA00001445"/>
    </source>
</evidence>
<protein>
    <recommendedName>
        <fullName evidence="2">alpha-L-rhamnosidase</fullName>
        <ecNumber evidence="2">3.2.1.40</ecNumber>
    </recommendedName>
</protein>
<evidence type="ECO:0000256" key="2">
    <source>
        <dbReference type="ARBA" id="ARBA00012652"/>
    </source>
</evidence>
<feature type="domain" description="Alpha-L-rhamnosidase C-terminal" evidence="7">
    <location>
        <begin position="874"/>
        <end position="950"/>
    </location>
</feature>
<evidence type="ECO:0000259" key="7">
    <source>
        <dbReference type="Pfam" id="PF17390"/>
    </source>
</evidence>
<dbReference type="InterPro" id="IPR013737">
    <property type="entry name" value="Bac_rhamnosid_N"/>
</dbReference>
<comment type="caution">
    <text evidence="8">The sequence shown here is derived from an EMBL/GenBank/DDBJ whole genome shotgun (WGS) entry which is preliminary data.</text>
</comment>
<evidence type="ECO:0000259" key="6">
    <source>
        <dbReference type="Pfam" id="PF17389"/>
    </source>
</evidence>
<dbReference type="Pfam" id="PF17390">
    <property type="entry name" value="Bac_rhamnosid_C"/>
    <property type="match status" value="1"/>
</dbReference>
<dbReference type="InterPro" id="IPR012341">
    <property type="entry name" value="6hp_glycosidase-like_sf"/>
</dbReference>
<dbReference type="Gene3D" id="2.60.40.10">
    <property type="entry name" value="Immunoglobulins"/>
    <property type="match status" value="1"/>
</dbReference>
<dbReference type="InterPro" id="IPR016007">
    <property type="entry name" value="Alpha_rhamnosid"/>
</dbReference>
<evidence type="ECO:0000256" key="4">
    <source>
        <dbReference type="SAM" id="MobiDB-lite"/>
    </source>
</evidence>
<feature type="compositionally biased region" description="Polar residues" evidence="4">
    <location>
        <begin position="25"/>
        <end position="36"/>
    </location>
</feature>
<dbReference type="EC" id="3.2.1.40" evidence="2"/>
<dbReference type="AlphaFoldDB" id="A0A261FG52"/>
<dbReference type="InterPro" id="IPR035396">
    <property type="entry name" value="Bac_rhamnosid6H"/>
</dbReference>
<keyword evidence="3" id="KW-0378">Hydrolase</keyword>
<proteinExistence type="predicted"/>
<dbReference type="EMBL" id="MWWV01000005">
    <property type="protein sequence ID" value="OZG58114.1"/>
    <property type="molecule type" value="Genomic_DNA"/>
</dbReference>
<dbReference type="Gene3D" id="2.60.120.260">
    <property type="entry name" value="Galactose-binding domain-like"/>
    <property type="match status" value="2"/>
</dbReference>
<dbReference type="GO" id="GO:0005975">
    <property type="term" value="P:carbohydrate metabolic process"/>
    <property type="evidence" value="ECO:0007669"/>
    <property type="project" value="InterPro"/>
</dbReference>
<name>A0A261FG52_9BIFI</name>
<feature type="domain" description="Alpha-L-rhamnosidase six-hairpin glycosidase" evidence="6">
    <location>
        <begin position="541"/>
        <end position="865"/>
    </location>
</feature>
<keyword evidence="9" id="KW-1185">Reference proteome</keyword>
<gene>
    <name evidence="8" type="ORF">BTIS_0962</name>
</gene>
<dbReference type="Pfam" id="PF17389">
    <property type="entry name" value="Bac_rhamnosid6H"/>
    <property type="match status" value="1"/>
</dbReference>
<sequence>MTTPAHADTTAVNTTVSATANTTTQESADTPGTGSPSLGHIHVGHIRVNDRIEPVDLMSGTPVTVRWWVDDATADATADGGIDTEPSSPSEWTHWQIIVTDRPGGGITVWDSGRQPYDGTVSVTLDGFELPVSSRYWLEVRVWDGHGHVSPWSDPVTFGSGAGDRWQAVPIWVPADAPADGVVDESAEFNLPDEETAPTDDSFFVGNTKAADPHNSRGWAFLRGEVTLPDKPVRWATLNVTASSTRAARQFVHRSWVNGSFVGYGPVFPIANEARYDGYDVTALLRPGRNAIGALAYTVEDQRYLAQLDVMFDDGTTARFGTGENWRALPGTTIYPDSASVGTQYFEAPAENVQAANYPFGFSEPGFDDAAWSPAAVRESFAALAPTPTDKPEVQYHAPAAIRTTDDGHLVLDFGRTWEGGVRITQAVPDTDHGTSQTESAQGNAQENVHGNARPTLRIRYGEVLNADGSVKYHLSAFNTYEDIWHLTGDTASMETWGLRVFRYVEIIPANDDASRALLRRLADGGNTSIEAAALVYPFDRSAAFSSSDATLNTVWAFCRNTMESTNGNIYADSWTRERAPYEGDAWLQQQAHLICDDAPALAEYSVDWLIANRTWPTEWPLYLILAAHDAWMRTGSMRQIATHYDQLVALLPLGHFDEESGLIVKDPGESSVTDGDLIDWPPVERDGFEFGRVNTVINALSSQTFADMADIARALGRGEDADRFRHIADRMRAAIHDRLYDAEAGAYIDGLTDGADGERIGHHSLHASAFALAFAQVPRDRIAAVGAFLRGKGMACSVYAASVYLTGLYQVGLGADANALIAAHDGLRTWMNMIDKGAGATMEAWDVELKPNTTYSHPWAASPAFLLPEGLLGIRPTSPGYATFTVKPQLGEPGKRGSVDQARAVVPTVRGPIVVDAARVALDDAGVRYGLRVDIDVPAHATAYLKSPHGVTTGGGLGYGHHTVML</sequence>
<accession>A0A261FG52</accession>
<feature type="domain" description="Bacterial alpha-L-rhamnosidase N-terminal" evidence="5">
    <location>
        <begin position="256"/>
        <end position="382"/>
    </location>
</feature>
<dbReference type="Pfam" id="PF08531">
    <property type="entry name" value="Bac_rhamnosid_N"/>
    <property type="match status" value="1"/>
</dbReference>
<feature type="compositionally biased region" description="Polar residues" evidence="4">
    <location>
        <begin position="434"/>
        <end position="449"/>
    </location>
</feature>
<dbReference type="PANTHER" id="PTHR33307:SF6">
    <property type="entry name" value="ALPHA-RHAMNOSIDASE (EUROFUNG)-RELATED"/>
    <property type="match status" value="1"/>
</dbReference>
<dbReference type="RefSeq" id="WP_094663217.1">
    <property type="nucleotide sequence ID" value="NZ_MWWV01000005.1"/>
</dbReference>
<feature type="region of interest" description="Disordered" evidence="4">
    <location>
        <begin position="1"/>
        <end position="39"/>
    </location>
</feature>
<dbReference type="GO" id="GO:0030596">
    <property type="term" value="F:alpha-L-rhamnosidase activity"/>
    <property type="evidence" value="ECO:0007669"/>
    <property type="project" value="UniProtKB-EC"/>
</dbReference>
<evidence type="ECO:0000256" key="3">
    <source>
        <dbReference type="ARBA" id="ARBA00022801"/>
    </source>
</evidence>
<dbReference type="Proteomes" id="UP000216444">
    <property type="component" value="Unassembled WGS sequence"/>
</dbReference>
<evidence type="ECO:0000259" key="5">
    <source>
        <dbReference type="Pfam" id="PF08531"/>
    </source>
</evidence>
<feature type="region of interest" description="Disordered" evidence="4">
    <location>
        <begin position="429"/>
        <end position="452"/>
    </location>
</feature>
<evidence type="ECO:0000313" key="8">
    <source>
        <dbReference type="EMBL" id="OZG58114.1"/>
    </source>
</evidence>
<dbReference type="InterPro" id="IPR008928">
    <property type="entry name" value="6-hairpin_glycosidase_sf"/>
</dbReference>
<evidence type="ECO:0000313" key="9">
    <source>
        <dbReference type="Proteomes" id="UP000216444"/>
    </source>
</evidence>
<dbReference type="SUPFAM" id="SSF48208">
    <property type="entry name" value="Six-hairpin glycosidases"/>
    <property type="match status" value="1"/>
</dbReference>
<organism evidence="8 9">
    <name type="scientific">Bifidobacterium tissieri</name>
    <dbReference type="NCBI Taxonomy" id="1630162"/>
    <lineage>
        <taxon>Bacteria</taxon>
        <taxon>Bacillati</taxon>
        <taxon>Actinomycetota</taxon>
        <taxon>Actinomycetes</taxon>
        <taxon>Bifidobacteriales</taxon>
        <taxon>Bifidobacteriaceae</taxon>
        <taxon>Bifidobacterium</taxon>
    </lineage>
</organism>
<dbReference type="Gene3D" id="1.50.10.10">
    <property type="match status" value="1"/>
</dbReference>
<feature type="compositionally biased region" description="Low complexity" evidence="4">
    <location>
        <begin position="9"/>
        <end position="24"/>
    </location>
</feature>
<dbReference type="Gene3D" id="2.60.420.10">
    <property type="entry name" value="Maltose phosphorylase, domain 3"/>
    <property type="match status" value="1"/>
</dbReference>
<comment type="catalytic activity">
    <reaction evidence="1">
        <text>Hydrolysis of terminal non-reducing alpha-L-rhamnose residues in alpha-L-rhamnosides.</text>
        <dbReference type="EC" id="3.2.1.40"/>
    </reaction>
</comment>